<evidence type="ECO:0000313" key="3">
    <source>
        <dbReference type="EMBL" id="TDD33869.1"/>
    </source>
</evidence>
<evidence type="ECO:0000259" key="2">
    <source>
        <dbReference type="PROSITE" id="PS51898"/>
    </source>
</evidence>
<dbReference type="CDD" id="cd00397">
    <property type="entry name" value="DNA_BRE_C"/>
    <property type="match status" value="1"/>
</dbReference>
<accession>A0A4R4XSD8</accession>
<dbReference type="GO" id="GO:0015074">
    <property type="term" value="P:DNA integration"/>
    <property type="evidence" value="ECO:0007669"/>
    <property type="project" value="InterPro"/>
</dbReference>
<comment type="caution">
    <text evidence="3">The sequence shown here is derived from an EMBL/GenBank/DDBJ whole genome shotgun (WGS) entry which is preliminary data.</text>
</comment>
<dbReference type="OrthoDB" id="3345368at2"/>
<dbReference type="InterPro" id="IPR002104">
    <property type="entry name" value="Integrase_catalytic"/>
</dbReference>
<protein>
    <submittedName>
        <fullName evidence="3">Site-specific integrase</fullName>
    </submittedName>
</protein>
<dbReference type="RefSeq" id="WP_132621962.1">
    <property type="nucleotide sequence ID" value="NZ_SMKQ01000247.1"/>
</dbReference>
<evidence type="ECO:0000313" key="4">
    <source>
        <dbReference type="Proteomes" id="UP000295302"/>
    </source>
</evidence>
<dbReference type="GO" id="GO:0006310">
    <property type="term" value="P:DNA recombination"/>
    <property type="evidence" value="ECO:0007669"/>
    <property type="project" value="UniProtKB-KW"/>
</dbReference>
<name>A0A4R4XSD8_9ACTN</name>
<evidence type="ECO:0000256" key="1">
    <source>
        <dbReference type="ARBA" id="ARBA00023172"/>
    </source>
</evidence>
<dbReference type="SUPFAM" id="SSF56349">
    <property type="entry name" value="DNA breaking-rejoining enzymes"/>
    <property type="match status" value="1"/>
</dbReference>
<dbReference type="Pfam" id="PF00589">
    <property type="entry name" value="Phage_integrase"/>
    <property type="match status" value="1"/>
</dbReference>
<feature type="domain" description="Tyr recombinase" evidence="2">
    <location>
        <begin position="142"/>
        <end position="339"/>
    </location>
</feature>
<dbReference type="InterPro" id="IPR013762">
    <property type="entry name" value="Integrase-like_cat_sf"/>
</dbReference>
<dbReference type="Gene3D" id="1.10.443.10">
    <property type="entry name" value="Intergrase catalytic core"/>
    <property type="match status" value="1"/>
</dbReference>
<dbReference type="Proteomes" id="UP000295302">
    <property type="component" value="Unassembled WGS sequence"/>
</dbReference>
<dbReference type="EMBL" id="SMKQ01000247">
    <property type="protein sequence ID" value="TDD33869.1"/>
    <property type="molecule type" value="Genomic_DNA"/>
</dbReference>
<keyword evidence="1" id="KW-0233">DNA recombination</keyword>
<dbReference type="AlphaFoldDB" id="A0A4R4XSD8"/>
<dbReference type="InterPro" id="IPR011010">
    <property type="entry name" value="DNA_brk_join_enz"/>
</dbReference>
<dbReference type="PROSITE" id="PS51898">
    <property type="entry name" value="TYR_RECOMBINASE"/>
    <property type="match status" value="1"/>
</dbReference>
<sequence length="352" mass="38651">MSELVPTSWGTATVLPLHADRPATYADAVEAYLRSAGIGTSSRRVYRISLLSWAWLATGQQPPLGRDRRGAAPPATAFAALDDPTAAEALADAFARRAALVDADTVNRELSVMKAAIAWWRQRGWLAGNPIIGIERRPAPPDRTRALSREQIAALFTAKAPLRERTLWKALYETCARAEEILCLDIEDLLLADKRGRVTSKGGTIDWVHWQSGTAQLLPRLLKGRTRGPVFLTDRRAPARTPSDDVCPTTGRARLSYRRAAELFETLTRPLAHPGITDPAELEARGGWTLHQLRHSSLTHEAEDGTNTPTLLARSRHASVRSLERYAKPGVDAVAAHVAARDPLRRGNRGRT</sequence>
<organism evidence="3 4">
    <name type="scientific">Nonomuraea terrae</name>
    <dbReference type="NCBI Taxonomy" id="2530383"/>
    <lineage>
        <taxon>Bacteria</taxon>
        <taxon>Bacillati</taxon>
        <taxon>Actinomycetota</taxon>
        <taxon>Actinomycetes</taxon>
        <taxon>Streptosporangiales</taxon>
        <taxon>Streptosporangiaceae</taxon>
        <taxon>Nonomuraea</taxon>
    </lineage>
</organism>
<gene>
    <name evidence="3" type="ORF">E1286_41575</name>
</gene>
<reference evidence="3 4" key="1">
    <citation type="submission" date="2019-03" db="EMBL/GenBank/DDBJ databases">
        <title>Draft genome sequences of novel Actinobacteria.</title>
        <authorList>
            <person name="Sahin N."/>
            <person name="Ay H."/>
            <person name="Saygin H."/>
        </authorList>
    </citation>
    <scope>NUCLEOTIDE SEQUENCE [LARGE SCALE GENOMIC DNA]</scope>
    <source>
        <strain evidence="3 4">CH32</strain>
    </source>
</reference>
<proteinExistence type="predicted"/>
<dbReference type="GO" id="GO:0003677">
    <property type="term" value="F:DNA binding"/>
    <property type="evidence" value="ECO:0007669"/>
    <property type="project" value="InterPro"/>
</dbReference>
<keyword evidence="4" id="KW-1185">Reference proteome</keyword>